<dbReference type="STRING" id="651662.SAMN04488069_11454"/>
<evidence type="ECO:0000313" key="1">
    <source>
        <dbReference type="EMBL" id="SDY81490.1"/>
    </source>
</evidence>
<sequence>MPRPTDCTVAVSVRMPRHGKSHTEAKQIVDNWSATAKQPRAKYAG</sequence>
<accession>A0A1H3MYD4</accession>
<proteinExistence type="predicted"/>
<reference evidence="2" key="1">
    <citation type="submission" date="2016-10" db="EMBL/GenBank/DDBJ databases">
        <authorList>
            <person name="Varghese N."/>
            <person name="Submissions S."/>
        </authorList>
    </citation>
    <scope>NUCLEOTIDE SEQUENCE [LARGE SCALE GENOMIC DNA]</scope>
    <source>
        <strain evidence="2">CGMCC 1.8975</strain>
    </source>
</reference>
<organism evidence="1 2">
    <name type="scientific">Hymenobacter psychrophilus</name>
    <dbReference type="NCBI Taxonomy" id="651662"/>
    <lineage>
        <taxon>Bacteria</taxon>
        <taxon>Pseudomonadati</taxon>
        <taxon>Bacteroidota</taxon>
        <taxon>Cytophagia</taxon>
        <taxon>Cytophagales</taxon>
        <taxon>Hymenobacteraceae</taxon>
        <taxon>Hymenobacter</taxon>
    </lineage>
</organism>
<evidence type="ECO:0000313" key="2">
    <source>
        <dbReference type="Proteomes" id="UP000199249"/>
    </source>
</evidence>
<gene>
    <name evidence="1" type="ORF">SAMN04488069_11454</name>
</gene>
<dbReference type="AlphaFoldDB" id="A0A1H3MYD4"/>
<keyword evidence="2" id="KW-1185">Reference proteome</keyword>
<protein>
    <submittedName>
        <fullName evidence="1">Uncharacterized protein</fullName>
    </submittedName>
</protein>
<dbReference type="Proteomes" id="UP000199249">
    <property type="component" value="Unassembled WGS sequence"/>
</dbReference>
<dbReference type="EMBL" id="FNOV01000014">
    <property type="protein sequence ID" value="SDY81490.1"/>
    <property type="molecule type" value="Genomic_DNA"/>
</dbReference>
<dbReference type="RefSeq" id="WP_175471041.1">
    <property type="nucleotide sequence ID" value="NZ_FNOV01000014.1"/>
</dbReference>
<name>A0A1H3MYD4_9BACT</name>